<evidence type="ECO:0000313" key="2">
    <source>
        <dbReference type="Proteomes" id="UP000242381"/>
    </source>
</evidence>
<evidence type="ECO:0008006" key="3">
    <source>
        <dbReference type="Google" id="ProtNLM"/>
    </source>
</evidence>
<feature type="non-terminal residue" evidence="1">
    <location>
        <position position="63"/>
    </location>
</feature>
<dbReference type="GO" id="GO:0003676">
    <property type="term" value="F:nucleic acid binding"/>
    <property type="evidence" value="ECO:0007669"/>
    <property type="project" value="InterPro"/>
</dbReference>
<protein>
    <recommendedName>
        <fullName evidence="3">Tc1-like transposase DDE domain-containing protein</fullName>
    </recommendedName>
</protein>
<feature type="non-terminal residue" evidence="1">
    <location>
        <position position="1"/>
    </location>
</feature>
<accession>A0A1X0RLR8</accession>
<dbReference type="Proteomes" id="UP000242381">
    <property type="component" value="Unassembled WGS sequence"/>
</dbReference>
<reference evidence="1 2" key="1">
    <citation type="journal article" date="2016" name="Proc. Natl. Acad. Sci. U.S.A.">
        <title>Lipid metabolic changes in an early divergent fungus govern the establishment of a mutualistic symbiosis with endobacteria.</title>
        <authorList>
            <person name="Lastovetsky O.A."/>
            <person name="Gaspar M.L."/>
            <person name="Mondo S.J."/>
            <person name="LaButti K.M."/>
            <person name="Sandor L."/>
            <person name="Grigoriev I.V."/>
            <person name="Henry S.A."/>
            <person name="Pawlowska T.E."/>
        </authorList>
    </citation>
    <scope>NUCLEOTIDE SEQUENCE [LARGE SCALE GENOMIC DNA]</scope>
    <source>
        <strain evidence="1 2">ATCC 11559</strain>
    </source>
</reference>
<dbReference type="Gene3D" id="3.30.420.10">
    <property type="entry name" value="Ribonuclease H-like superfamily/Ribonuclease H"/>
    <property type="match status" value="1"/>
</dbReference>
<dbReference type="AlphaFoldDB" id="A0A1X0RLR8"/>
<evidence type="ECO:0000313" key="1">
    <source>
        <dbReference type="EMBL" id="ORE12936.1"/>
    </source>
</evidence>
<organism evidence="1 2">
    <name type="scientific">Rhizopus microsporus</name>
    <dbReference type="NCBI Taxonomy" id="58291"/>
    <lineage>
        <taxon>Eukaryota</taxon>
        <taxon>Fungi</taxon>
        <taxon>Fungi incertae sedis</taxon>
        <taxon>Mucoromycota</taxon>
        <taxon>Mucoromycotina</taxon>
        <taxon>Mucoromycetes</taxon>
        <taxon>Mucorales</taxon>
        <taxon>Mucorineae</taxon>
        <taxon>Rhizopodaceae</taxon>
        <taxon>Rhizopus</taxon>
    </lineage>
</organism>
<proteinExistence type="predicted"/>
<sequence>ELNPIEQFWAILKGNVKRDKPKDVETLISRIIEASEAVPVEYTKNTIQHSVNQFDNCRNKVAI</sequence>
<dbReference type="EMBL" id="KV921584">
    <property type="protein sequence ID" value="ORE12936.1"/>
    <property type="molecule type" value="Genomic_DNA"/>
</dbReference>
<gene>
    <name evidence="1" type="ORF">BCV71DRAFT_146216</name>
</gene>
<name>A0A1X0RLR8_RHIZD</name>
<dbReference type="InterPro" id="IPR036397">
    <property type="entry name" value="RNaseH_sf"/>
</dbReference>
<dbReference type="OMA" id="NCRNKVA"/>